<evidence type="ECO:0000256" key="4">
    <source>
        <dbReference type="ARBA" id="ARBA00022475"/>
    </source>
</evidence>
<dbReference type="PROSITE" id="PS50011">
    <property type="entry name" value="PROTEIN_KINASE_DOM"/>
    <property type="match status" value="1"/>
</dbReference>
<dbReference type="InterPro" id="IPR001245">
    <property type="entry name" value="Ser-Thr/Tyr_kinase_cat_dom"/>
</dbReference>
<dbReference type="GO" id="GO:0004672">
    <property type="term" value="F:protein kinase activity"/>
    <property type="evidence" value="ECO:0007669"/>
    <property type="project" value="InterPro"/>
</dbReference>
<keyword evidence="18" id="KW-1185">Reference proteome</keyword>
<dbReference type="FunFam" id="1.10.510.10:FF:000240">
    <property type="entry name" value="Lectin-domain containing receptor kinase A4.3"/>
    <property type="match status" value="1"/>
</dbReference>
<keyword evidence="11" id="KW-0675">Receptor</keyword>
<evidence type="ECO:0000256" key="10">
    <source>
        <dbReference type="ARBA" id="ARBA00023136"/>
    </source>
</evidence>
<evidence type="ECO:0000256" key="3">
    <source>
        <dbReference type="ARBA" id="ARBA00010217"/>
    </source>
</evidence>
<dbReference type="InterPro" id="IPR000719">
    <property type="entry name" value="Prot_kinase_dom"/>
</dbReference>
<evidence type="ECO:0000256" key="8">
    <source>
        <dbReference type="ARBA" id="ARBA00022840"/>
    </source>
</evidence>
<dbReference type="InterPro" id="IPR024788">
    <property type="entry name" value="Malectin-like_Carb-bd_dom"/>
</dbReference>
<dbReference type="Gene3D" id="3.80.10.10">
    <property type="entry name" value="Ribonuclease Inhibitor"/>
    <property type="match status" value="1"/>
</dbReference>
<comment type="similarity">
    <text evidence="2">In the N-terminal section; belongs to the leguminous lectin family.</text>
</comment>
<dbReference type="SUPFAM" id="SSF56112">
    <property type="entry name" value="Protein kinase-like (PK-like)"/>
    <property type="match status" value="1"/>
</dbReference>
<dbReference type="SUPFAM" id="SSF52058">
    <property type="entry name" value="L domain-like"/>
    <property type="match status" value="1"/>
</dbReference>
<dbReference type="Pfam" id="PF12819">
    <property type="entry name" value="Malectin_like"/>
    <property type="match status" value="1"/>
</dbReference>
<dbReference type="InterPro" id="IPR032675">
    <property type="entry name" value="LRR_dom_sf"/>
</dbReference>
<evidence type="ECO:0000313" key="17">
    <source>
        <dbReference type="EMBL" id="KAF0914789.1"/>
    </source>
</evidence>
<dbReference type="OrthoDB" id="683166at2759"/>
<evidence type="ECO:0000256" key="15">
    <source>
        <dbReference type="SAM" id="SignalP"/>
    </source>
</evidence>
<evidence type="ECO:0000313" key="18">
    <source>
        <dbReference type="Proteomes" id="UP000479710"/>
    </source>
</evidence>
<feature type="compositionally biased region" description="Low complexity" evidence="13">
    <location>
        <begin position="849"/>
        <end position="868"/>
    </location>
</feature>
<evidence type="ECO:0000256" key="5">
    <source>
        <dbReference type="ARBA" id="ARBA00022692"/>
    </source>
</evidence>
<keyword evidence="5 14" id="KW-0812">Transmembrane</keyword>
<feature type="domain" description="Protein kinase" evidence="16">
    <location>
        <begin position="563"/>
        <end position="868"/>
    </location>
</feature>
<dbReference type="Gene3D" id="3.30.200.20">
    <property type="entry name" value="Phosphorylase Kinase, domain 1"/>
    <property type="match status" value="1"/>
</dbReference>
<comment type="subcellular location">
    <subcellularLocation>
        <location evidence="1">Cell membrane</location>
        <topology evidence="1">Single-pass type I membrane protein</topology>
    </subcellularLocation>
</comment>
<evidence type="ECO:0000256" key="7">
    <source>
        <dbReference type="ARBA" id="ARBA00022741"/>
    </source>
</evidence>
<dbReference type="PANTHER" id="PTHR45631">
    <property type="entry name" value="OS07G0107800 PROTEIN-RELATED"/>
    <property type="match status" value="1"/>
</dbReference>
<feature type="transmembrane region" description="Helical" evidence="14">
    <location>
        <begin position="488"/>
        <end position="512"/>
    </location>
</feature>
<evidence type="ECO:0000256" key="1">
    <source>
        <dbReference type="ARBA" id="ARBA00004251"/>
    </source>
</evidence>
<dbReference type="Proteomes" id="UP000479710">
    <property type="component" value="Unassembled WGS sequence"/>
</dbReference>
<proteinExistence type="inferred from homology"/>
<dbReference type="GO" id="GO:0005524">
    <property type="term" value="F:ATP binding"/>
    <property type="evidence" value="ECO:0007669"/>
    <property type="project" value="UniProtKB-KW"/>
</dbReference>
<dbReference type="InterPro" id="IPR011009">
    <property type="entry name" value="Kinase-like_dom_sf"/>
</dbReference>
<keyword evidence="4" id="KW-1003">Cell membrane</keyword>
<dbReference type="InterPro" id="IPR008271">
    <property type="entry name" value="Ser/Thr_kinase_AS"/>
</dbReference>
<evidence type="ECO:0000256" key="11">
    <source>
        <dbReference type="ARBA" id="ARBA00023170"/>
    </source>
</evidence>
<feature type="region of interest" description="Disordered" evidence="13">
    <location>
        <begin position="848"/>
        <end position="868"/>
    </location>
</feature>
<evidence type="ECO:0000256" key="2">
    <source>
        <dbReference type="ARBA" id="ARBA00008536"/>
    </source>
</evidence>
<feature type="chain" id="PRO_5026152038" description="Protein kinase domain-containing protein" evidence="15">
    <location>
        <begin position="20"/>
        <end position="868"/>
    </location>
</feature>
<keyword evidence="8" id="KW-0067">ATP-binding</keyword>
<evidence type="ECO:0000256" key="14">
    <source>
        <dbReference type="SAM" id="Phobius"/>
    </source>
</evidence>
<evidence type="ECO:0000256" key="6">
    <source>
        <dbReference type="ARBA" id="ARBA00022729"/>
    </source>
</evidence>
<dbReference type="SMART" id="SM00220">
    <property type="entry name" value="S_TKc"/>
    <property type="match status" value="1"/>
</dbReference>
<reference evidence="17 18" key="1">
    <citation type="submission" date="2019-11" db="EMBL/GenBank/DDBJ databases">
        <title>Whole genome sequence of Oryza granulata.</title>
        <authorList>
            <person name="Li W."/>
        </authorList>
    </citation>
    <scope>NUCLEOTIDE SEQUENCE [LARGE SCALE GENOMIC DNA]</scope>
    <source>
        <strain evidence="18">cv. Menghai</strain>
        <tissue evidence="17">Leaf</tissue>
    </source>
</reference>
<evidence type="ECO:0000259" key="16">
    <source>
        <dbReference type="PROSITE" id="PS50011"/>
    </source>
</evidence>
<gene>
    <name evidence="17" type="ORF">E2562_031390</name>
</gene>
<dbReference type="EMBL" id="SPHZ02000006">
    <property type="protein sequence ID" value="KAF0914789.1"/>
    <property type="molecule type" value="Genomic_DNA"/>
</dbReference>
<evidence type="ECO:0000256" key="12">
    <source>
        <dbReference type="ARBA" id="ARBA00023180"/>
    </source>
</evidence>
<comment type="caution">
    <text evidence="17">The sequence shown here is derived from an EMBL/GenBank/DDBJ whole genome shotgun (WGS) entry which is preliminary data.</text>
</comment>
<dbReference type="Pfam" id="PF07714">
    <property type="entry name" value="PK_Tyr_Ser-Thr"/>
    <property type="match status" value="1"/>
</dbReference>
<comment type="similarity">
    <text evidence="3">In the C-terminal section; belongs to the protein kinase superfamily. Ser/Thr protein kinase family.</text>
</comment>
<dbReference type="GO" id="GO:0005886">
    <property type="term" value="C:plasma membrane"/>
    <property type="evidence" value="ECO:0007669"/>
    <property type="project" value="UniProtKB-SubCell"/>
</dbReference>
<keyword evidence="7" id="KW-0547">Nucleotide-binding</keyword>
<dbReference type="PANTHER" id="PTHR45631:SF6">
    <property type="entry name" value="OS09G0352000 PROTEIN"/>
    <property type="match status" value="1"/>
</dbReference>
<organism evidence="17 18">
    <name type="scientific">Oryza meyeriana var. granulata</name>
    <dbReference type="NCBI Taxonomy" id="110450"/>
    <lineage>
        <taxon>Eukaryota</taxon>
        <taxon>Viridiplantae</taxon>
        <taxon>Streptophyta</taxon>
        <taxon>Embryophyta</taxon>
        <taxon>Tracheophyta</taxon>
        <taxon>Spermatophyta</taxon>
        <taxon>Magnoliopsida</taxon>
        <taxon>Liliopsida</taxon>
        <taxon>Poales</taxon>
        <taxon>Poaceae</taxon>
        <taxon>BOP clade</taxon>
        <taxon>Oryzoideae</taxon>
        <taxon>Oryzeae</taxon>
        <taxon>Oryzinae</taxon>
        <taxon>Oryza</taxon>
        <taxon>Oryza meyeriana</taxon>
    </lineage>
</organism>
<keyword evidence="9 14" id="KW-1133">Transmembrane helix</keyword>
<keyword evidence="6 15" id="KW-0732">Signal</keyword>
<keyword evidence="12" id="KW-0325">Glycoprotein</keyword>
<keyword evidence="10 14" id="KW-0472">Membrane</keyword>
<dbReference type="AlphaFoldDB" id="A0A6G1DQQ1"/>
<sequence length="868" mass="96044">MALLVFAVVLLAAARGAVGFLSIDCGLDDSSSGYKDTYGIFYVPDGSYVDAGENHMVAADQEGQDERPYRTLRSFPSGDRNCYALPTVAGAKYLVRMSFFYGNYDGKDSSSTVQFDLYIGVDRWTTVSPDSKQFYEAMFVGWASWAPVCLVRTSPGSTPFVSSVELRPLGSDLYPDLMANESMNLSDRINMGSNNSVVEYDDDPYDRYWWQPIRSDPTWKNISTVLPINLDSNYAVPSPVIQTAIEAVSTNTTLTFTWEDQGSNGYEYKVYLHFADFQNSQLRQFNFSLNTLEEDENSHTNDGEPYQYSPPYLTSDVLSNSGWYQSDGDDGAYSITLKATAASKLPPMINALELYTHIFHVNPKTSPTDFDAIMAIKFEYGIKKNWMGDPCFPIEPGWDGVKCSNASGNTTRIIALDLSNSNLHGPISNNFTLLTALQSLNLSGNQLSGPVPNALCKNNKGSFNFSFDSNGNPCNPLITLPIKKGNRAVIIAISIVVPVMAIGALVLAYLIWRQKTKLNVSPADPPREPELEIAPASRKDNGDALKKVENRQFTYKELEKLTNKFERFIGQGGFGLFYYGRLEDGTEVAVKMRSESSSHGLDEFFAEVQSLTKVHHRNLVSLVGYCREKDHLALVYEYMSRGSLYDHLRGNNDVRETLNWRTRLQVVVEAAQGLDYLHKGCSLPIIHRDVKTQNILLGQNLQTKIADFGLCKTYLSDMQTHISVTLAGSAGYMDPEYYHTGRLTESSDVYSFGVVLLEIVTGESPILPGQGHIIQLVKKKIASGNISLVADARLGGAYDVSSMWKVVDTALSCTADIGAQRPTMAVVVMQLKESLALEEARLHSGFRGSTSTVRDTTFSTTTFSPSAR</sequence>
<name>A0A6G1DQQ1_9ORYZ</name>
<accession>A0A6G1DQQ1</accession>
<dbReference type="Gene3D" id="1.10.510.10">
    <property type="entry name" value="Transferase(Phosphotransferase) domain 1"/>
    <property type="match status" value="1"/>
</dbReference>
<dbReference type="FunFam" id="3.30.200.20:FF:000394">
    <property type="entry name" value="Leucine-rich repeat receptor-like protein kinase"/>
    <property type="match status" value="1"/>
</dbReference>
<feature type="signal peptide" evidence="15">
    <location>
        <begin position="1"/>
        <end position="19"/>
    </location>
</feature>
<dbReference type="GO" id="GO:0002229">
    <property type="term" value="P:defense response to oomycetes"/>
    <property type="evidence" value="ECO:0007669"/>
    <property type="project" value="UniProtKB-ARBA"/>
</dbReference>
<evidence type="ECO:0000256" key="13">
    <source>
        <dbReference type="SAM" id="MobiDB-lite"/>
    </source>
</evidence>
<dbReference type="PROSITE" id="PS00108">
    <property type="entry name" value="PROTEIN_KINASE_ST"/>
    <property type="match status" value="1"/>
</dbReference>
<evidence type="ECO:0000256" key="9">
    <source>
        <dbReference type="ARBA" id="ARBA00022989"/>
    </source>
</evidence>
<protein>
    <recommendedName>
        <fullName evidence="16">Protein kinase domain-containing protein</fullName>
    </recommendedName>
</protein>